<dbReference type="PANTHER" id="PTHR30040">
    <property type="entry name" value="THIAMINE BIOSYNTHESIS LIPOPROTEIN APBE"/>
    <property type="match status" value="1"/>
</dbReference>
<dbReference type="Pfam" id="PF02424">
    <property type="entry name" value="ApbE"/>
    <property type="match status" value="1"/>
</dbReference>
<accession>A0ABV2CMY2</accession>
<evidence type="ECO:0000313" key="13">
    <source>
        <dbReference type="Proteomes" id="UP001548590"/>
    </source>
</evidence>
<dbReference type="Proteomes" id="UP001548590">
    <property type="component" value="Unassembled WGS sequence"/>
</dbReference>
<keyword evidence="7 11" id="KW-0274">FAD</keyword>
<evidence type="ECO:0000256" key="7">
    <source>
        <dbReference type="ARBA" id="ARBA00022827"/>
    </source>
</evidence>
<evidence type="ECO:0000256" key="11">
    <source>
        <dbReference type="PIRNR" id="PIRNR006268"/>
    </source>
</evidence>
<comment type="catalytic activity">
    <reaction evidence="10 11">
        <text>L-threonyl-[protein] + FAD = FMN-L-threonyl-[protein] + AMP + H(+)</text>
        <dbReference type="Rhea" id="RHEA:36847"/>
        <dbReference type="Rhea" id="RHEA-COMP:11060"/>
        <dbReference type="Rhea" id="RHEA-COMP:11061"/>
        <dbReference type="ChEBI" id="CHEBI:15378"/>
        <dbReference type="ChEBI" id="CHEBI:30013"/>
        <dbReference type="ChEBI" id="CHEBI:57692"/>
        <dbReference type="ChEBI" id="CHEBI:74257"/>
        <dbReference type="ChEBI" id="CHEBI:456215"/>
        <dbReference type="EC" id="2.7.1.180"/>
    </reaction>
</comment>
<sequence length="314" mass="34298">MFGTKVEVVSFGSPEPEARAALAAVLREFDRLHRSYHAWQASDLTRLNDAIAQGKPAQVDDEMLHLLDASRRYATLSDGLFDPAIGHLIELWGFHSDTFVPRLPDPAAVAAAVRAHPSVLDLEIRDHTVSSRKTAVMLDLGGIAKGYALDRAAAILHEHGIRNALINIGGNVMALGTKGKQTWSVGIQHPRTPGPMATLALYDGEAIGTSGDYQRYFDFDGRRYSHLLDPQSGEPARHTEAVTILITPGEASGMRSDVCSKPVFLADQRWRDMARRCGVDHVLKVDSAGRVSVTTAMRARLRWVSGMQADTVVE</sequence>
<keyword evidence="8 11" id="KW-0460">Magnesium</keyword>
<evidence type="ECO:0000313" key="12">
    <source>
        <dbReference type="EMBL" id="MET1489268.1"/>
    </source>
</evidence>
<keyword evidence="4 11" id="KW-0285">Flavoprotein</keyword>
<dbReference type="GO" id="GO:0016740">
    <property type="term" value="F:transferase activity"/>
    <property type="evidence" value="ECO:0007669"/>
    <property type="project" value="UniProtKB-KW"/>
</dbReference>
<evidence type="ECO:0000256" key="2">
    <source>
        <dbReference type="ARBA" id="ARBA00011955"/>
    </source>
</evidence>
<keyword evidence="5 11" id="KW-0808">Transferase</keyword>
<evidence type="ECO:0000256" key="6">
    <source>
        <dbReference type="ARBA" id="ARBA00022723"/>
    </source>
</evidence>
<dbReference type="EC" id="2.7.1.180" evidence="2 11"/>
<organism evidence="12 13">
    <name type="scientific">Uliginosibacterium paludis</name>
    <dbReference type="NCBI Taxonomy" id="1615952"/>
    <lineage>
        <taxon>Bacteria</taxon>
        <taxon>Pseudomonadati</taxon>
        <taxon>Pseudomonadota</taxon>
        <taxon>Betaproteobacteria</taxon>
        <taxon>Rhodocyclales</taxon>
        <taxon>Zoogloeaceae</taxon>
        <taxon>Uliginosibacterium</taxon>
    </lineage>
</organism>
<dbReference type="PANTHER" id="PTHR30040:SF2">
    <property type="entry name" value="FAD:PROTEIN FMN TRANSFERASE"/>
    <property type="match status" value="1"/>
</dbReference>
<evidence type="ECO:0000256" key="4">
    <source>
        <dbReference type="ARBA" id="ARBA00022630"/>
    </source>
</evidence>
<dbReference type="SUPFAM" id="SSF143631">
    <property type="entry name" value="ApbE-like"/>
    <property type="match status" value="1"/>
</dbReference>
<keyword evidence="13" id="KW-1185">Reference proteome</keyword>
<name>A0ABV2CMY2_9RHOO</name>
<comment type="similarity">
    <text evidence="11">Belongs to the ApbE family.</text>
</comment>
<gene>
    <name evidence="12" type="ORF">ABVT11_05485</name>
</gene>
<comment type="caution">
    <text evidence="12">The sequence shown here is derived from an EMBL/GenBank/DDBJ whole genome shotgun (WGS) entry which is preliminary data.</text>
</comment>
<evidence type="ECO:0000256" key="3">
    <source>
        <dbReference type="ARBA" id="ARBA00016337"/>
    </source>
</evidence>
<evidence type="ECO:0000256" key="5">
    <source>
        <dbReference type="ARBA" id="ARBA00022679"/>
    </source>
</evidence>
<keyword evidence="6 11" id="KW-0479">Metal-binding</keyword>
<evidence type="ECO:0000256" key="9">
    <source>
        <dbReference type="ARBA" id="ARBA00031306"/>
    </source>
</evidence>
<comment type="cofactor">
    <cofactor evidence="1">
        <name>Mg(2+)</name>
        <dbReference type="ChEBI" id="CHEBI:18420"/>
    </cofactor>
</comment>
<protein>
    <recommendedName>
        <fullName evidence="3 11">FAD:protein FMN transferase</fullName>
        <ecNumber evidence="2 11">2.7.1.180</ecNumber>
    </recommendedName>
    <alternativeName>
        <fullName evidence="9 11">Flavin transferase</fullName>
    </alternativeName>
</protein>
<dbReference type="EMBL" id="JBEWLZ010000002">
    <property type="protein sequence ID" value="MET1489268.1"/>
    <property type="molecule type" value="Genomic_DNA"/>
</dbReference>
<dbReference type="InterPro" id="IPR024932">
    <property type="entry name" value="ApbE"/>
</dbReference>
<evidence type="ECO:0000256" key="1">
    <source>
        <dbReference type="ARBA" id="ARBA00001946"/>
    </source>
</evidence>
<reference evidence="12 13" key="1">
    <citation type="submission" date="2024-07" db="EMBL/GenBank/DDBJ databases">
        <title>Uliginosibacterium paludis KCTC:42655.</title>
        <authorList>
            <person name="Kim M.K."/>
        </authorList>
    </citation>
    <scope>NUCLEOTIDE SEQUENCE [LARGE SCALE GENOMIC DNA]</scope>
    <source>
        <strain evidence="12 13">KCTC 42655</strain>
    </source>
</reference>
<dbReference type="Gene3D" id="3.10.520.10">
    <property type="entry name" value="ApbE-like domains"/>
    <property type="match status" value="1"/>
</dbReference>
<evidence type="ECO:0000256" key="10">
    <source>
        <dbReference type="ARBA" id="ARBA00048540"/>
    </source>
</evidence>
<evidence type="ECO:0000256" key="8">
    <source>
        <dbReference type="ARBA" id="ARBA00022842"/>
    </source>
</evidence>
<dbReference type="PIRSF" id="PIRSF006268">
    <property type="entry name" value="ApbE"/>
    <property type="match status" value="1"/>
</dbReference>
<dbReference type="InterPro" id="IPR003374">
    <property type="entry name" value="ApbE-like_sf"/>
</dbReference>
<proteinExistence type="inferred from homology"/>